<protein>
    <submittedName>
        <fullName evidence="2">Uncharacterized protein</fullName>
    </submittedName>
</protein>
<feature type="transmembrane region" description="Helical" evidence="1">
    <location>
        <begin position="233"/>
        <end position="250"/>
    </location>
</feature>
<sequence length="298" mass="33725">MQVDVKTNVTKIVKDRAFDLVGAGLIIAVGMICLGAVELRNITLREALNILAEALPFYLATVCLCTNYYQKGVQYGKMTDGFKNIVTFYSDKINNLTSKQLQVMPTFCEQYNDKALRQLQEPILKSVAITFEEFNENHSVDGKIIRALKTWSADALKETYGEFTAKHIIKARNQKIHGINSNILMSSFSNKDMTDIGVSEAQLLKRRTGMFAAMNAVSTVVLTLLSVKSFIDWGWAGAVLVVFKLLYILCRSYMKYYAGYNDITIRVSNHISRKCDILKEFAQWFEESSDCVHNNEET</sequence>
<proteinExistence type="predicted"/>
<accession>A0A8S5M9I1</accession>
<feature type="transmembrane region" description="Helical" evidence="1">
    <location>
        <begin position="49"/>
        <end position="69"/>
    </location>
</feature>
<evidence type="ECO:0000313" key="2">
    <source>
        <dbReference type="EMBL" id="DAD79001.1"/>
    </source>
</evidence>
<keyword evidence="1" id="KW-1133">Transmembrane helix</keyword>
<name>A0A8S5M9I1_9CAUD</name>
<dbReference type="EMBL" id="BK014855">
    <property type="protein sequence ID" value="DAD79001.1"/>
    <property type="molecule type" value="Genomic_DNA"/>
</dbReference>
<evidence type="ECO:0000256" key="1">
    <source>
        <dbReference type="SAM" id="Phobius"/>
    </source>
</evidence>
<organism evidence="2">
    <name type="scientific">Siphoviridae sp. ctv4j104</name>
    <dbReference type="NCBI Taxonomy" id="2826510"/>
    <lineage>
        <taxon>Viruses</taxon>
        <taxon>Duplodnaviria</taxon>
        <taxon>Heunggongvirae</taxon>
        <taxon>Uroviricota</taxon>
        <taxon>Caudoviricetes</taxon>
    </lineage>
</organism>
<feature type="transmembrane region" description="Helical" evidence="1">
    <location>
        <begin position="20"/>
        <end position="37"/>
    </location>
</feature>
<feature type="transmembrane region" description="Helical" evidence="1">
    <location>
        <begin position="209"/>
        <end position="227"/>
    </location>
</feature>
<reference evidence="2" key="1">
    <citation type="journal article" date="2021" name="Proc. Natl. Acad. Sci. U.S.A.">
        <title>A Catalog of Tens of Thousands of Viruses from Human Metagenomes Reveals Hidden Associations with Chronic Diseases.</title>
        <authorList>
            <person name="Tisza M.J."/>
            <person name="Buck C.B."/>
        </authorList>
    </citation>
    <scope>NUCLEOTIDE SEQUENCE</scope>
    <source>
        <strain evidence="2">Ctv4j104</strain>
    </source>
</reference>
<keyword evidence="1" id="KW-0472">Membrane</keyword>
<keyword evidence="1" id="KW-0812">Transmembrane</keyword>